<keyword evidence="1" id="KW-0812">Transmembrane</keyword>
<proteinExistence type="predicted"/>
<dbReference type="RefSeq" id="WP_139373020.1">
    <property type="nucleotide sequence ID" value="NZ_FUYE01000002.1"/>
</dbReference>
<sequence>MKPYRDERMKTILPYLIAMVVVFVVSFASGYLKAKFPDHELAIEVCKIITFLLLGGVYVIYQKKNKRGTS</sequence>
<feature type="transmembrane region" description="Helical" evidence="1">
    <location>
        <begin position="41"/>
        <end position="61"/>
    </location>
</feature>
<gene>
    <name evidence="2" type="ORF">SAMN02745166_00523</name>
</gene>
<dbReference type="AlphaFoldDB" id="A0A1T4WQN4"/>
<protein>
    <submittedName>
        <fullName evidence="2">Uncharacterized protein</fullName>
    </submittedName>
</protein>
<evidence type="ECO:0000256" key="1">
    <source>
        <dbReference type="SAM" id="Phobius"/>
    </source>
</evidence>
<feature type="transmembrane region" description="Helical" evidence="1">
    <location>
        <begin position="12"/>
        <end position="29"/>
    </location>
</feature>
<keyword evidence="3" id="KW-1185">Reference proteome</keyword>
<evidence type="ECO:0000313" key="3">
    <source>
        <dbReference type="Proteomes" id="UP000190774"/>
    </source>
</evidence>
<organism evidence="2 3">
    <name type="scientific">Prosthecobacter debontii</name>
    <dbReference type="NCBI Taxonomy" id="48467"/>
    <lineage>
        <taxon>Bacteria</taxon>
        <taxon>Pseudomonadati</taxon>
        <taxon>Verrucomicrobiota</taxon>
        <taxon>Verrucomicrobiia</taxon>
        <taxon>Verrucomicrobiales</taxon>
        <taxon>Verrucomicrobiaceae</taxon>
        <taxon>Prosthecobacter</taxon>
    </lineage>
</organism>
<name>A0A1T4WQN4_9BACT</name>
<evidence type="ECO:0000313" key="2">
    <source>
        <dbReference type="EMBL" id="SKA79653.1"/>
    </source>
</evidence>
<dbReference type="EMBL" id="FUYE01000002">
    <property type="protein sequence ID" value="SKA79653.1"/>
    <property type="molecule type" value="Genomic_DNA"/>
</dbReference>
<keyword evidence="1" id="KW-0472">Membrane</keyword>
<accession>A0A1T4WQN4</accession>
<dbReference type="Proteomes" id="UP000190774">
    <property type="component" value="Unassembled WGS sequence"/>
</dbReference>
<keyword evidence="1" id="KW-1133">Transmembrane helix</keyword>
<reference evidence="3" key="1">
    <citation type="submission" date="2017-02" db="EMBL/GenBank/DDBJ databases">
        <authorList>
            <person name="Varghese N."/>
            <person name="Submissions S."/>
        </authorList>
    </citation>
    <scope>NUCLEOTIDE SEQUENCE [LARGE SCALE GENOMIC DNA]</scope>
    <source>
        <strain evidence="3">ATCC 700200</strain>
    </source>
</reference>